<keyword evidence="1" id="KW-1133">Transmembrane helix</keyword>
<dbReference type="SUPFAM" id="SSF69593">
    <property type="entry name" value="Glycerol-3-phosphate (1)-acyltransferase"/>
    <property type="match status" value="1"/>
</dbReference>
<keyword evidence="1" id="KW-0812">Transmembrane</keyword>
<dbReference type="RefSeq" id="WP_060837561.1">
    <property type="nucleotide sequence ID" value="NZ_PIZE01000001.1"/>
</dbReference>
<feature type="transmembrane region" description="Helical" evidence="1">
    <location>
        <begin position="12"/>
        <end position="35"/>
    </location>
</feature>
<dbReference type="CDD" id="cd07990">
    <property type="entry name" value="LPLAT_LCLAT1-like"/>
    <property type="match status" value="1"/>
</dbReference>
<dbReference type="Pfam" id="PF01553">
    <property type="entry name" value="Acyltransferase"/>
    <property type="match status" value="1"/>
</dbReference>
<accession>A0A2T6GMC3</accession>
<proteinExistence type="predicted"/>
<sequence length="301" mass="35222">MLEFLPAVVRGIIASILLALNTILLCSFLFCVAICKALPFALTQRLTHWLMNHTHEAWISNNKAWMQLVCRTRWHVQDLQGLDYQHSYLVTSNHQSWVDIMVLQYVFNRRIRPLKFFLKQELIWVPVIGLAWWALGFPFMKRYSKAYLEKHPEKKGKDLETTRKTCAKFRNNPVGIFNFVEGTRFTDAKHAQQQSPFRYLLKPKAGGIAFVLDAMGEQLQSIIDVTLHYPAGRPGFWDLLCGRVKDVVVRFEEVRIPPQFIGKNYEQDTAYRQEFQGWINQQWLAKDALLEVLHREYPAKP</sequence>
<reference evidence="3 4" key="1">
    <citation type="submission" date="2018-03" db="EMBL/GenBank/DDBJ databases">
        <title>Draft genome sequence of the plant growth promoting rhizobacterium Pseudomonas protegens strain BNJ-SS-45 isolated from wheat (Triticum aestivum) rhizosphere.</title>
        <authorList>
            <person name="Bajpai A."/>
            <person name="Shende K."/>
            <person name="Meena N."/>
            <person name="Upadhyayula S.R."/>
            <person name="Suravajhala P."/>
            <person name="Medicherla K.M."/>
            <person name="Johri B.N."/>
        </authorList>
    </citation>
    <scope>NUCLEOTIDE SEQUENCE [LARGE SCALE GENOMIC DNA]</scope>
    <source>
        <strain evidence="3 4">BNJ-SS-45</strain>
    </source>
</reference>
<evidence type="ECO:0000313" key="3">
    <source>
        <dbReference type="EMBL" id="PUA45297.1"/>
    </source>
</evidence>
<comment type="caution">
    <text evidence="3">The sequence shown here is derived from an EMBL/GenBank/DDBJ whole genome shotgun (WGS) entry which is preliminary data.</text>
</comment>
<evidence type="ECO:0000259" key="2">
    <source>
        <dbReference type="SMART" id="SM00563"/>
    </source>
</evidence>
<dbReference type="Proteomes" id="UP000244178">
    <property type="component" value="Unassembled WGS sequence"/>
</dbReference>
<keyword evidence="3" id="KW-0012">Acyltransferase</keyword>
<name>A0A2T6GMC3_9PSED</name>
<keyword evidence="1" id="KW-0472">Membrane</keyword>
<keyword evidence="3" id="KW-0808">Transferase</keyword>
<protein>
    <submittedName>
        <fullName evidence="3">Acyltransferase</fullName>
    </submittedName>
</protein>
<dbReference type="PANTHER" id="PTHR10983">
    <property type="entry name" value="1-ACYLGLYCEROL-3-PHOSPHATE ACYLTRANSFERASE-RELATED"/>
    <property type="match status" value="1"/>
</dbReference>
<dbReference type="InterPro" id="IPR002123">
    <property type="entry name" value="Plipid/glycerol_acylTrfase"/>
</dbReference>
<organism evidence="3 4">
    <name type="scientific">Pseudomonas protegens</name>
    <dbReference type="NCBI Taxonomy" id="380021"/>
    <lineage>
        <taxon>Bacteria</taxon>
        <taxon>Pseudomonadati</taxon>
        <taxon>Pseudomonadota</taxon>
        <taxon>Gammaproteobacteria</taxon>
        <taxon>Pseudomonadales</taxon>
        <taxon>Pseudomonadaceae</taxon>
        <taxon>Pseudomonas</taxon>
    </lineage>
</organism>
<feature type="transmembrane region" description="Helical" evidence="1">
    <location>
        <begin position="122"/>
        <end position="140"/>
    </location>
</feature>
<dbReference type="AlphaFoldDB" id="A0A2T6GMC3"/>
<dbReference type="PANTHER" id="PTHR10983:SF16">
    <property type="entry name" value="LYSOCARDIOLIPIN ACYLTRANSFERASE 1"/>
    <property type="match status" value="1"/>
</dbReference>
<dbReference type="NCBIfam" id="NF010621">
    <property type="entry name" value="PRK14014.1"/>
    <property type="match status" value="1"/>
</dbReference>
<dbReference type="EMBL" id="PYJM01000002">
    <property type="protein sequence ID" value="PUA45297.1"/>
    <property type="molecule type" value="Genomic_DNA"/>
</dbReference>
<dbReference type="SMART" id="SM00563">
    <property type="entry name" value="PlsC"/>
    <property type="match status" value="1"/>
</dbReference>
<dbReference type="GO" id="GO:0016746">
    <property type="term" value="F:acyltransferase activity"/>
    <property type="evidence" value="ECO:0007669"/>
    <property type="project" value="UniProtKB-KW"/>
</dbReference>
<gene>
    <name evidence="3" type="ORF">C5U62_07325</name>
</gene>
<evidence type="ECO:0000313" key="4">
    <source>
        <dbReference type="Proteomes" id="UP000244178"/>
    </source>
</evidence>
<evidence type="ECO:0000256" key="1">
    <source>
        <dbReference type="SAM" id="Phobius"/>
    </source>
</evidence>
<feature type="domain" description="Phospholipid/glycerol acyltransferase" evidence="2">
    <location>
        <begin position="88"/>
        <end position="230"/>
    </location>
</feature>